<sequence length="170" mass="19030">MNDIDRRILSFMRDVEVPEQGAFYLEFINDNISRDIRQSHLERLESIGMVQETGGEIGNSKTYFLTAEGLQAITTEDLNITLSDTNEKLNETVDELQDMQRSNTRSSAVQTIFSFSIILFTLSQVINSMIDRGTEWLIIGVIAAFGALLISAVIVIGRHSLIKSATRLTV</sequence>
<keyword evidence="1" id="KW-0472">Membrane</keyword>
<proteinExistence type="predicted"/>
<dbReference type="RefSeq" id="WP_170095850.1">
    <property type="nucleotide sequence ID" value="NZ_WOWA01000002.1"/>
</dbReference>
<protein>
    <submittedName>
        <fullName evidence="2">Uncharacterized protein</fullName>
    </submittedName>
</protein>
<reference evidence="2" key="1">
    <citation type="submission" date="2019-12" db="EMBL/GenBank/DDBJ databases">
        <title>Whole genome sequencing of Haloarcula argentinensis strain pws5.</title>
        <authorList>
            <person name="Verma D.K."/>
            <person name="Gopal K."/>
            <person name="Prasad E.S."/>
        </authorList>
    </citation>
    <scope>NUCLEOTIDE SEQUENCE</scope>
    <source>
        <strain evidence="2">Pws5</strain>
    </source>
</reference>
<feature type="transmembrane region" description="Helical" evidence="1">
    <location>
        <begin position="136"/>
        <end position="157"/>
    </location>
</feature>
<dbReference type="AlphaFoldDB" id="A0A847UKF2"/>
<dbReference type="EMBL" id="WOWA01000002">
    <property type="protein sequence ID" value="NLV12200.1"/>
    <property type="molecule type" value="Genomic_DNA"/>
</dbReference>
<organism evidence="2 3">
    <name type="scientific">Haloarcula argentinensis</name>
    <dbReference type="NCBI Taxonomy" id="43776"/>
    <lineage>
        <taxon>Archaea</taxon>
        <taxon>Methanobacteriati</taxon>
        <taxon>Methanobacteriota</taxon>
        <taxon>Stenosarchaea group</taxon>
        <taxon>Halobacteria</taxon>
        <taxon>Halobacteriales</taxon>
        <taxon>Haloarculaceae</taxon>
        <taxon>Haloarcula</taxon>
    </lineage>
</organism>
<accession>A0A847UKF2</accession>
<keyword evidence="1" id="KW-1133">Transmembrane helix</keyword>
<name>A0A847UKF2_HALAR</name>
<comment type="caution">
    <text evidence="2">The sequence shown here is derived from an EMBL/GenBank/DDBJ whole genome shotgun (WGS) entry which is preliminary data.</text>
</comment>
<evidence type="ECO:0000313" key="2">
    <source>
        <dbReference type="EMBL" id="NLV12200.1"/>
    </source>
</evidence>
<evidence type="ECO:0000256" key="1">
    <source>
        <dbReference type="SAM" id="Phobius"/>
    </source>
</evidence>
<dbReference type="Proteomes" id="UP000641625">
    <property type="component" value="Unassembled WGS sequence"/>
</dbReference>
<keyword evidence="1" id="KW-0812">Transmembrane</keyword>
<feature type="transmembrane region" description="Helical" evidence="1">
    <location>
        <begin position="108"/>
        <end position="130"/>
    </location>
</feature>
<evidence type="ECO:0000313" key="3">
    <source>
        <dbReference type="Proteomes" id="UP000641625"/>
    </source>
</evidence>
<gene>
    <name evidence="2" type="ORF">GOC77_02755</name>
</gene>